<dbReference type="Pfam" id="PF13614">
    <property type="entry name" value="AAA_31"/>
    <property type="match status" value="1"/>
</dbReference>
<evidence type="ECO:0000313" key="3">
    <source>
        <dbReference type="Proteomes" id="UP000176639"/>
    </source>
</evidence>
<proteinExistence type="predicted"/>
<dbReference type="InterPro" id="IPR027417">
    <property type="entry name" value="P-loop_NTPase"/>
</dbReference>
<name>A0A1F5B053_9BACT</name>
<sequence length="255" mass="27751">MAVTIAFCNQKGGVGKTTTAVNTGAYLASMGQRVLMIDLDPQANATSGLGFPHGHDTISLYHCLAEGKNPKEAIVHTRVKNLDLLPSSIDLAGAAVELINAPSREFKLFEVVQAIAPDYDFILIDCPPSVGILTINGLVAAQHLIIPVQCEYYALEGLSQLLKTIELVREHISPTISVMGAVLTMFDKRNKLSQEVANEVRKNFPAHVFESVIPRSVYLAEAPSHGKTIAEYKWWSHGGMAYKNLAQEILALNTQ</sequence>
<dbReference type="PIRSF" id="PIRSF009320">
    <property type="entry name" value="Nuc_binding_HP_1000"/>
    <property type="match status" value="1"/>
</dbReference>
<dbReference type="PANTHER" id="PTHR13696:SF52">
    <property type="entry name" value="PARA FAMILY PROTEIN CT_582"/>
    <property type="match status" value="1"/>
</dbReference>
<dbReference type="SUPFAM" id="SSF52540">
    <property type="entry name" value="P-loop containing nucleoside triphosphate hydrolases"/>
    <property type="match status" value="1"/>
</dbReference>
<dbReference type="PRINTS" id="PR00091">
    <property type="entry name" value="NITROGNASEII"/>
</dbReference>
<gene>
    <name evidence="2" type="ORF">A2Z10_02100</name>
</gene>
<dbReference type="InterPro" id="IPR050678">
    <property type="entry name" value="DNA_Partitioning_ATPase"/>
</dbReference>
<dbReference type="AlphaFoldDB" id="A0A1F5B053"/>
<dbReference type="Proteomes" id="UP000176639">
    <property type="component" value="Unassembled WGS sequence"/>
</dbReference>
<evidence type="ECO:0000259" key="1">
    <source>
        <dbReference type="Pfam" id="PF13614"/>
    </source>
</evidence>
<evidence type="ECO:0000313" key="2">
    <source>
        <dbReference type="EMBL" id="OGD24013.1"/>
    </source>
</evidence>
<dbReference type="PANTHER" id="PTHR13696">
    <property type="entry name" value="P-LOOP CONTAINING NUCLEOSIDE TRIPHOSPHATE HYDROLASE"/>
    <property type="match status" value="1"/>
</dbReference>
<dbReference type="Gene3D" id="3.40.50.300">
    <property type="entry name" value="P-loop containing nucleotide triphosphate hydrolases"/>
    <property type="match status" value="1"/>
</dbReference>
<reference evidence="2 3" key="1">
    <citation type="journal article" date="2016" name="Nat. Commun.">
        <title>Thousands of microbial genomes shed light on interconnected biogeochemical processes in an aquifer system.</title>
        <authorList>
            <person name="Anantharaman K."/>
            <person name="Brown C.T."/>
            <person name="Hug L.A."/>
            <person name="Sharon I."/>
            <person name="Castelle C.J."/>
            <person name="Probst A.J."/>
            <person name="Thomas B.C."/>
            <person name="Singh A."/>
            <person name="Wilkins M.J."/>
            <person name="Karaoz U."/>
            <person name="Brodie E.L."/>
            <person name="Williams K.H."/>
            <person name="Hubbard S.S."/>
            <person name="Banfield J.F."/>
        </authorList>
    </citation>
    <scope>NUCLEOTIDE SEQUENCE [LARGE SCALE GENOMIC DNA]</scope>
</reference>
<dbReference type="FunFam" id="3.40.50.300:FF:000285">
    <property type="entry name" value="Sporulation initiation inhibitor Soj"/>
    <property type="match status" value="1"/>
</dbReference>
<dbReference type="EMBL" id="MEYI01000019">
    <property type="protein sequence ID" value="OGD24013.1"/>
    <property type="molecule type" value="Genomic_DNA"/>
</dbReference>
<accession>A0A1F5B053</accession>
<dbReference type="InterPro" id="IPR025669">
    <property type="entry name" value="AAA_dom"/>
</dbReference>
<organism evidence="2 3">
    <name type="scientific">Candidatus Azambacteria bacterium RBG_16_47_10</name>
    <dbReference type="NCBI Taxonomy" id="1797292"/>
    <lineage>
        <taxon>Bacteria</taxon>
        <taxon>Candidatus Azamiibacteriota</taxon>
    </lineage>
</organism>
<protein>
    <recommendedName>
        <fullName evidence="1">AAA domain-containing protein</fullName>
    </recommendedName>
</protein>
<dbReference type="CDD" id="cd02042">
    <property type="entry name" value="ParAB_family"/>
    <property type="match status" value="1"/>
</dbReference>
<feature type="domain" description="AAA" evidence="1">
    <location>
        <begin position="4"/>
        <end position="177"/>
    </location>
</feature>
<comment type="caution">
    <text evidence="2">The sequence shown here is derived from an EMBL/GenBank/DDBJ whole genome shotgun (WGS) entry which is preliminary data.</text>
</comment>